<reference evidence="2" key="2">
    <citation type="submission" date="2015-03" db="EMBL/GenBank/DDBJ databases">
        <authorList>
            <person name="Chow C.-E.T."/>
            <person name="Winget D.M."/>
            <person name="White R.A.III."/>
            <person name="Hallam S.J."/>
            <person name="Suttle C.A."/>
        </authorList>
    </citation>
    <scope>NUCLEOTIDE SEQUENCE</scope>
    <source>
        <strain evidence="2">Oxic1_6</strain>
    </source>
</reference>
<evidence type="ECO:0000256" key="1">
    <source>
        <dbReference type="SAM" id="MobiDB-lite"/>
    </source>
</evidence>
<feature type="compositionally biased region" description="Pro residues" evidence="1">
    <location>
        <begin position="119"/>
        <end position="130"/>
    </location>
</feature>
<protein>
    <submittedName>
        <fullName evidence="2">Uncharacterized protein</fullName>
    </submittedName>
</protein>
<evidence type="ECO:0000313" key="2">
    <source>
        <dbReference type="EMBL" id="AKH48107.1"/>
    </source>
</evidence>
<feature type="region of interest" description="Disordered" evidence="1">
    <location>
        <begin position="1"/>
        <end position="130"/>
    </location>
</feature>
<organism evidence="2">
    <name type="scientific">uncultured marine virus</name>
    <dbReference type="NCBI Taxonomy" id="186617"/>
    <lineage>
        <taxon>Viruses</taxon>
        <taxon>environmental samples</taxon>
    </lineage>
</organism>
<feature type="compositionally biased region" description="Low complexity" evidence="1">
    <location>
        <begin position="53"/>
        <end position="67"/>
    </location>
</feature>
<feature type="compositionally biased region" description="Polar residues" evidence="1">
    <location>
        <begin position="27"/>
        <end position="40"/>
    </location>
</feature>
<name>A0A0F7L9Q8_9VIRU</name>
<proteinExistence type="predicted"/>
<accession>A0A0F7L9Q8</accession>
<dbReference type="EMBL" id="KR029601">
    <property type="protein sequence ID" value="AKH48107.1"/>
    <property type="molecule type" value="Genomic_DNA"/>
</dbReference>
<feature type="compositionally biased region" description="Pro residues" evidence="1">
    <location>
        <begin position="1"/>
        <end position="10"/>
    </location>
</feature>
<sequence>MPTTSPPPSSAPRSTSPRRARTGSSSDTTPSRLEQPTSARSPVAWLRLESPRSRSAASPPNQPSAARGLVPGHRSRHAHHALDPRRPYRRPRHARAWSLQCGDGRRAGWHPSRSRHPPRPGPRPRGLPQG</sequence>
<reference evidence="2" key="1">
    <citation type="journal article" date="2015" name="Front. Microbiol.">
        <title>Combining genomic sequencing methods to explore viral diversity and reveal potential virus-host interactions.</title>
        <authorList>
            <person name="Chow C.E."/>
            <person name="Winget D.M."/>
            <person name="White R.A.III."/>
            <person name="Hallam S.J."/>
            <person name="Suttle C.A."/>
        </authorList>
    </citation>
    <scope>NUCLEOTIDE SEQUENCE</scope>
    <source>
        <strain evidence="2">Oxic1_6</strain>
    </source>
</reference>